<protein>
    <recommendedName>
        <fullName evidence="4">YD repeat-containing protein</fullName>
    </recommendedName>
</protein>
<accession>A0ABT3IU88</accession>
<dbReference type="InterPro" id="IPR006530">
    <property type="entry name" value="YD"/>
</dbReference>
<comment type="caution">
    <text evidence="2">The sequence shown here is derived from an EMBL/GenBank/DDBJ whole genome shotgun (WGS) entry which is preliminary data.</text>
</comment>
<dbReference type="Proteomes" id="UP001207742">
    <property type="component" value="Unassembled WGS sequence"/>
</dbReference>
<reference evidence="2 3" key="1">
    <citation type="submission" date="2022-10" db="EMBL/GenBank/DDBJ databases">
        <title>Chitinophaga nivalis PC15 sp. nov., isolated from Pyeongchang county, South Korea.</title>
        <authorList>
            <person name="Trinh H.N."/>
        </authorList>
    </citation>
    <scope>NUCLEOTIDE SEQUENCE [LARGE SCALE GENOMIC DNA]</scope>
    <source>
        <strain evidence="2 3">PC14</strain>
    </source>
</reference>
<dbReference type="RefSeq" id="WP_264734368.1">
    <property type="nucleotide sequence ID" value="NZ_JAPDNR010000001.1"/>
</dbReference>
<feature type="signal peptide" evidence="1">
    <location>
        <begin position="1"/>
        <end position="24"/>
    </location>
</feature>
<evidence type="ECO:0000313" key="2">
    <source>
        <dbReference type="EMBL" id="MCW3487561.1"/>
    </source>
</evidence>
<sequence length="1082" mass="121224">MKYFPPAILQLFVWVLLLPPLVQAQVNTPQFTNYMIPPPPNAAALGRYGEIPVNLNTGIPNIDVPLLEIKSGRFTLPVSLSYHASGIKVGQLASQTGLGWALNTGGCITRSIVGLPDEGVFGFNSIKSRGGLPMGYEMQSLGDAFLLRYVTGKFDTESDYYYYNIPGRSGRFMFFDTVYRTIPYSKLDIRDTRGAEFKKKITDENGYIYEFNDVEEVQTQGSNAENPQLSPQAWYISKITSPEGTDSILYEYENHNYFVPVLEIQETKKVPYLTNAVLPIIDEKVTLTQYVKGVLLKAIKTNSSSTRFFYSGRTDSEDKKLDSILHTDARNNRIRKYTFSYSYFSRNGPLKLDSVIETGSTTASKPAYTFEYDQPDNIPAGWSASQDHWGYYNGADNRTLIPAIMTNQGEEILADRESNRAYITAGALKKITYPTGGYTAFVFESNDHSNILGRPLPDAPITETSSIDMELYYKINGPKSTSDTLTINMAQRAQLSYSFSNCVPTSPGCTSYAGEAPGVSVEVNRLSDGINIYFAYATEPNKFNSKSADILLPPGKYQVKLMVSSPYDAGIVSLISKRLVRMEPVRFKPCGGIRIATITNYDGISHTNDVIKTYRYTLPDSACSSGTLGATPSYAYSYTQYTNTEQPGPIPSFCGQPITYHCYTSFSQSVLGSAQGGHVGYSCVTEHLSSKDTTNKTVSFFTTAIDYGDFRINDAPFPNPVSFDWKRGLLKEKQVYGPGNKLVMREKKVYATSPKFQYELPNFKASQVSFCETPSQNAQGQYNEIRFKTHYSTHVTEWQYLLADTIVYYSPNSNDSLRTISTYAYDTSSLNPAIITKTSSDKIIADYFKYPFNYTITGTGNNNITKGIRNLQNKYIINPVIEKYTTVNRGADTSVISGQFISYKAAQPFPDTIFRLETSTALKNFTPAAVSNNILNKDSRYQPELIFDLYDTKGNVLQQHKANSFPESFIWAYDNQYPVLSASGVDYSTLQSNTNISLLNSTFDDQQISSQTTALRNNFLSQPILINTYTFRPLIGMTRATDPMGKTVYYEYDTFGRLKLIRDQDGKILKQFSYQYQQSVTQ</sequence>
<feature type="chain" id="PRO_5045371566" description="YD repeat-containing protein" evidence="1">
    <location>
        <begin position="25"/>
        <end position="1082"/>
    </location>
</feature>
<evidence type="ECO:0008006" key="4">
    <source>
        <dbReference type="Google" id="ProtNLM"/>
    </source>
</evidence>
<proteinExistence type="predicted"/>
<keyword evidence="3" id="KW-1185">Reference proteome</keyword>
<evidence type="ECO:0000313" key="3">
    <source>
        <dbReference type="Proteomes" id="UP001207742"/>
    </source>
</evidence>
<organism evidence="2 3">
    <name type="scientific">Chitinophaga nivalis</name>
    <dbReference type="NCBI Taxonomy" id="2991709"/>
    <lineage>
        <taxon>Bacteria</taxon>
        <taxon>Pseudomonadati</taxon>
        <taxon>Bacteroidota</taxon>
        <taxon>Chitinophagia</taxon>
        <taxon>Chitinophagales</taxon>
        <taxon>Chitinophagaceae</taxon>
        <taxon>Chitinophaga</taxon>
    </lineage>
</organism>
<dbReference type="EMBL" id="JAPDNS010000002">
    <property type="protein sequence ID" value="MCW3487561.1"/>
    <property type="molecule type" value="Genomic_DNA"/>
</dbReference>
<gene>
    <name evidence="2" type="ORF">OL497_26930</name>
</gene>
<dbReference type="NCBIfam" id="TIGR01643">
    <property type="entry name" value="YD_repeat_2x"/>
    <property type="match status" value="1"/>
</dbReference>
<keyword evidence="1" id="KW-0732">Signal</keyword>
<evidence type="ECO:0000256" key="1">
    <source>
        <dbReference type="SAM" id="SignalP"/>
    </source>
</evidence>
<name>A0ABT3IU88_9BACT</name>